<evidence type="ECO:0000313" key="6">
    <source>
        <dbReference type="Proteomes" id="UP000823927"/>
    </source>
</evidence>
<gene>
    <name evidence="5" type="ORF">IAB46_14300</name>
</gene>
<feature type="domain" description="ABC-type uncharacterised transport system" evidence="3">
    <location>
        <begin position="179"/>
        <end position="447"/>
    </location>
</feature>
<dbReference type="Pfam" id="PF09822">
    <property type="entry name" value="ABC_transp_aux"/>
    <property type="match status" value="1"/>
</dbReference>
<dbReference type="Pfam" id="PF23357">
    <property type="entry name" value="DUF7088"/>
    <property type="match status" value="1"/>
</dbReference>
<dbReference type="Proteomes" id="UP000823927">
    <property type="component" value="Unassembled WGS sequence"/>
</dbReference>
<accession>A0A9D1JRV5</accession>
<sequence>MKQRLKFNGKQFRQGSYSSVMIVIVIAIVIVINLAASQIPSQYAQLDVTDNQLYSIGDQTRSMLSELTEDVEIYYICQEGSEDDVISKMLDRYADGSSHIKVTKVDPVVNPQFAAQYTDETVYDNSLVVVSGDTYQYIPYSDMYVYEMNYNTYTTQQTAYDGEGRLTSAISYVTSDDLPKMYILQGHNEAEISSTLEDRISKQNITTETLSLLTLEAVPEDCDILMINSPQTDLSETEAQYIIDYLDNGGKVFMTSTYTDTEMPNFDSILSHYGLAKTDGIVVEGNSNYYYPGYPSYLLPDFESHTITTDFTSNYRYVILPSAQGISVGDAPRDGVTVNSLLTTSDDAYSKVNVTSATTYDKEDGDIDGPFPLAVAVSETIESEDTTDETTADSTETTSDTEASQETEADQEEDKEAQLVYVSTSGLLDDTMNSVVSGGNYDFFMNAISWMSGETSSVSIDEKSLSYEALMVTAGSANMWGIVLIAAVPVAVLVIGVIVWVQRRRR</sequence>
<reference evidence="5" key="1">
    <citation type="submission" date="2020-10" db="EMBL/GenBank/DDBJ databases">
        <authorList>
            <person name="Gilroy R."/>
        </authorList>
    </citation>
    <scope>NUCLEOTIDE SEQUENCE</scope>
    <source>
        <strain evidence="5">CHK178-757</strain>
    </source>
</reference>
<comment type="caution">
    <text evidence="5">The sequence shown here is derived from an EMBL/GenBank/DDBJ whole genome shotgun (WGS) entry which is preliminary data.</text>
</comment>
<protein>
    <submittedName>
        <fullName evidence="5">GldG family protein</fullName>
    </submittedName>
</protein>
<feature type="region of interest" description="Disordered" evidence="1">
    <location>
        <begin position="380"/>
        <end position="416"/>
    </location>
</feature>
<keyword evidence="2" id="KW-1133">Transmembrane helix</keyword>
<proteinExistence type="predicted"/>
<organism evidence="5 6">
    <name type="scientific">Candidatus Scybalocola faecigallinarum</name>
    <dbReference type="NCBI Taxonomy" id="2840941"/>
    <lineage>
        <taxon>Bacteria</taxon>
        <taxon>Bacillati</taxon>
        <taxon>Bacillota</taxon>
        <taxon>Clostridia</taxon>
        <taxon>Lachnospirales</taxon>
        <taxon>Lachnospiraceae</taxon>
        <taxon>Lachnospiraceae incertae sedis</taxon>
        <taxon>Candidatus Scybalocola (ex Gilroy et al. 2021)</taxon>
    </lineage>
</organism>
<feature type="transmembrane region" description="Helical" evidence="2">
    <location>
        <begin position="479"/>
        <end position="501"/>
    </location>
</feature>
<feature type="compositionally biased region" description="Acidic residues" evidence="1">
    <location>
        <begin position="403"/>
        <end position="415"/>
    </location>
</feature>
<dbReference type="InterPro" id="IPR055396">
    <property type="entry name" value="DUF7088"/>
</dbReference>
<reference evidence="5" key="2">
    <citation type="journal article" date="2021" name="PeerJ">
        <title>Extensive microbial diversity within the chicken gut microbiome revealed by metagenomics and culture.</title>
        <authorList>
            <person name="Gilroy R."/>
            <person name="Ravi A."/>
            <person name="Getino M."/>
            <person name="Pursley I."/>
            <person name="Horton D.L."/>
            <person name="Alikhan N.F."/>
            <person name="Baker D."/>
            <person name="Gharbi K."/>
            <person name="Hall N."/>
            <person name="Watson M."/>
            <person name="Adriaenssens E.M."/>
            <person name="Foster-Nyarko E."/>
            <person name="Jarju S."/>
            <person name="Secka A."/>
            <person name="Antonio M."/>
            <person name="Oren A."/>
            <person name="Chaudhuri R.R."/>
            <person name="La Ragione R."/>
            <person name="Hildebrand F."/>
            <person name="Pallen M.J."/>
        </authorList>
    </citation>
    <scope>NUCLEOTIDE SEQUENCE</scope>
    <source>
        <strain evidence="5">CHK178-757</strain>
    </source>
</reference>
<evidence type="ECO:0000256" key="1">
    <source>
        <dbReference type="SAM" id="MobiDB-lite"/>
    </source>
</evidence>
<dbReference type="EMBL" id="DVIT01000061">
    <property type="protein sequence ID" value="HIS48691.1"/>
    <property type="molecule type" value="Genomic_DNA"/>
</dbReference>
<dbReference type="InterPro" id="IPR019196">
    <property type="entry name" value="ABC_transp_unknown"/>
</dbReference>
<keyword evidence="2" id="KW-0472">Membrane</keyword>
<evidence type="ECO:0000313" key="5">
    <source>
        <dbReference type="EMBL" id="HIS48691.1"/>
    </source>
</evidence>
<feature type="transmembrane region" description="Helical" evidence="2">
    <location>
        <begin position="20"/>
        <end position="39"/>
    </location>
</feature>
<dbReference type="AlphaFoldDB" id="A0A9D1JRV5"/>
<evidence type="ECO:0000256" key="2">
    <source>
        <dbReference type="SAM" id="Phobius"/>
    </source>
</evidence>
<feature type="compositionally biased region" description="Low complexity" evidence="1">
    <location>
        <begin position="392"/>
        <end position="402"/>
    </location>
</feature>
<evidence type="ECO:0000259" key="3">
    <source>
        <dbReference type="Pfam" id="PF09822"/>
    </source>
</evidence>
<feature type="compositionally biased region" description="Acidic residues" evidence="1">
    <location>
        <begin position="381"/>
        <end position="391"/>
    </location>
</feature>
<evidence type="ECO:0000259" key="4">
    <source>
        <dbReference type="Pfam" id="PF23357"/>
    </source>
</evidence>
<name>A0A9D1JRV5_9FIRM</name>
<feature type="domain" description="DUF7088" evidence="4">
    <location>
        <begin position="51"/>
        <end position="131"/>
    </location>
</feature>
<keyword evidence="2" id="KW-0812">Transmembrane</keyword>